<comment type="subcellular location">
    <subcellularLocation>
        <location evidence="1">Cytoplasm</location>
    </subcellularLocation>
</comment>
<dbReference type="Pfam" id="PF03148">
    <property type="entry name" value="Tektin"/>
    <property type="match status" value="1"/>
</dbReference>
<dbReference type="PANTHER" id="PTHR35081">
    <property type="entry name" value="COILED-COIL DOMAIN-CONTAINING PROTEIN 105"/>
    <property type="match status" value="1"/>
</dbReference>
<organism evidence="3 4">
    <name type="scientific">Acanthosepion pharaonis</name>
    <name type="common">Pharaoh cuttlefish</name>
    <name type="synonym">Sepia pharaonis</name>
    <dbReference type="NCBI Taxonomy" id="158019"/>
    <lineage>
        <taxon>Eukaryota</taxon>
        <taxon>Metazoa</taxon>
        <taxon>Spiralia</taxon>
        <taxon>Lophotrochozoa</taxon>
        <taxon>Mollusca</taxon>
        <taxon>Cephalopoda</taxon>
        <taxon>Coleoidea</taxon>
        <taxon>Decapodiformes</taxon>
        <taxon>Sepiida</taxon>
        <taxon>Sepiina</taxon>
        <taxon>Sepiidae</taxon>
        <taxon>Acanthosepion</taxon>
    </lineage>
</organism>
<dbReference type="EMBL" id="CAHIKZ030002124">
    <property type="protein sequence ID" value="CAE1281624.1"/>
    <property type="molecule type" value="Genomic_DNA"/>
</dbReference>
<keyword evidence="2" id="KW-0963">Cytoplasm</keyword>
<dbReference type="GO" id="GO:0005929">
    <property type="term" value="C:cilium"/>
    <property type="evidence" value="ECO:0007669"/>
    <property type="project" value="UniProtKB-ARBA"/>
</dbReference>
<dbReference type="AlphaFoldDB" id="A0A812CTD6"/>
<gene>
    <name evidence="3" type="ORF">SPHA_42988</name>
</gene>
<accession>A0A812CTD6</accession>
<keyword evidence="4" id="KW-1185">Reference proteome</keyword>
<name>A0A812CTD6_ACAPH</name>
<evidence type="ECO:0000256" key="1">
    <source>
        <dbReference type="ARBA" id="ARBA00004496"/>
    </source>
</evidence>
<evidence type="ECO:0000256" key="2">
    <source>
        <dbReference type="ARBA" id="ARBA00022490"/>
    </source>
</evidence>
<sequence>MRKFRPITEQDRDGADDLLSAENKHLWNSKKVLEVQLRNVQDILQILEKCRQLLQANLNERARVLELTNESAALVKQKPQKVRPSTADPKFENLQCTTVCPPIAYTPEVDVALNEAQNVSVEAKKIRVEAENMITKVKELNHAAHDSVNKGLAKKLAESTHLMQHLSLCHGQNRKALQRSQTLYDKTEWSRNQLLNTNLTCAERYARPMMTVFQRHAGHYLPGTTEINEANRHLLSSMAQSSQNIDLLNLAKLNIQSDLRSKSAAVKIDGDVFRLRRNRASHRWPIGGHF</sequence>
<evidence type="ECO:0000313" key="3">
    <source>
        <dbReference type="EMBL" id="CAE1281624.1"/>
    </source>
</evidence>
<dbReference type="GO" id="GO:0005737">
    <property type="term" value="C:cytoplasm"/>
    <property type="evidence" value="ECO:0007669"/>
    <property type="project" value="UniProtKB-SubCell"/>
</dbReference>
<protein>
    <submittedName>
        <fullName evidence="3">Uncharacterized protein</fullName>
    </submittedName>
</protein>
<reference evidence="3" key="1">
    <citation type="submission" date="2021-01" db="EMBL/GenBank/DDBJ databases">
        <authorList>
            <person name="Li R."/>
            <person name="Bekaert M."/>
        </authorList>
    </citation>
    <scope>NUCLEOTIDE SEQUENCE</scope>
    <source>
        <strain evidence="3">Farmed</strain>
    </source>
</reference>
<evidence type="ECO:0000313" key="4">
    <source>
        <dbReference type="Proteomes" id="UP000597762"/>
    </source>
</evidence>
<dbReference type="OrthoDB" id="9896158at2759"/>
<dbReference type="Proteomes" id="UP000597762">
    <property type="component" value="Unassembled WGS sequence"/>
</dbReference>
<dbReference type="InterPro" id="IPR038949">
    <property type="entry name" value="TEKTL1"/>
</dbReference>
<proteinExistence type="predicted"/>
<dbReference type="InterPro" id="IPR048256">
    <property type="entry name" value="Tektin-like"/>
</dbReference>
<dbReference type="PANTHER" id="PTHR35081:SF1">
    <property type="entry name" value="COILED-COIL DOMAIN-CONTAINING PROTEIN 105"/>
    <property type="match status" value="1"/>
</dbReference>
<comment type="caution">
    <text evidence="3">The sequence shown here is derived from an EMBL/GenBank/DDBJ whole genome shotgun (WGS) entry which is preliminary data.</text>
</comment>